<keyword evidence="2" id="KW-1185">Reference proteome</keyword>
<comment type="caution">
    <text evidence="1">The sequence shown here is derived from an EMBL/GenBank/DDBJ whole genome shotgun (WGS) entry which is preliminary data.</text>
</comment>
<organism evidence="1 2">
    <name type="scientific">Ixodes persulcatus</name>
    <name type="common">Taiga tick</name>
    <dbReference type="NCBI Taxonomy" id="34615"/>
    <lineage>
        <taxon>Eukaryota</taxon>
        <taxon>Metazoa</taxon>
        <taxon>Ecdysozoa</taxon>
        <taxon>Arthropoda</taxon>
        <taxon>Chelicerata</taxon>
        <taxon>Arachnida</taxon>
        <taxon>Acari</taxon>
        <taxon>Parasitiformes</taxon>
        <taxon>Ixodida</taxon>
        <taxon>Ixodoidea</taxon>
        <taxon>Ixodidae</taxon>
        <taxon>Ixodinae</taxon>
        <taxon>Ixodes</taxon>
    </lineage>
</organism>
<evidence type="ECO:0000313" key="1">
    <source>
        <dbReference type="EMBL" id="KAG0427745.1"/>
    </source>
</evidence>
<dbReference type="EMBL" id="JABSTQ010009596">
    <property type="protein sequence ID" value="KAG0427745.1"/>
    <property type="molecule type" value="Genomic_DNA"/>
</dbReference>
<dbReference type="Proteomes" id="UP000805193">
    <property type="component" value="Unassembled WGS sequence"/>
</dbReference>
<reference evidence="1 2" key="1">
    <citation type="journal article" date="2020" name="Cell">
        <title>Large-Scale Comparative Analyses of Tick Genomes Elucidate Their Genetic Diversity and Vector Capacities.</title>
        <authorList>
            <consortium name="Tick Genome and Microbiome Consortium (TIGMIC)"/>
            <person name="Jia N."/>
            <person name="Wang J."/>
            <person name="Shi W."/>
            <person name="Du L."/>
            <person name="Sun Y."/>
            <person name="Zhan W."/>
            <person name="Jiang J.F."/>
            <person name="Wang Q."/>
            <person name="Zhang B."/>
            <person name="Ji P."/>
            <person name="Bell-Sakyi L."/>
            <person name="Cui X.M."/>
            <person name="Yuan T.T."/>
            <person name="Jiang B.G."/>
            <person name="Yang W.F."/>
            <person name="Lam T.T."/>
            <person name="Chang Q.C."/>
            <person name="Ding S.J."/>
            <person name="Wang X.J."/>
            <person name="Zhu J.G."/>
            <person name="Ruan X.D."/>
            <person name="Zhao L."/>
            <person name="Wei J.T."/>
            <person name="Ye R.Z."/>
            <person name="Que T.C."/>
            <person name="Du C.H."/>
            <person name="Zhou Y.H."/>
            <person name="Cheng J.X."/>
            <person name="Dai P.F."/>
            <person name="Guo W.B."/>
            <person name="Han X.H."/>
            <person name="Huang E.J."/>
            <person name="Li L.F."/>
            <person name="Wei W."/>
            <person name="Gao Y.C."/>
            <person name="Liu J.Z."/>
            <person name="Shao H.Z."/>
            <person name="Wang X."/>
            <person name="Wang C.C."/>
            <person name="Yang T.C."/>
            <person name="Huo Q.B."/>
            <person name="Li W."/>
            <person name="Chen H.Y."/>
            <person name="Chen S.E."/>
            <person name="Zhou L.G."/>
            <person name="Ni X.B."/>
            <person name="Tian J.H."/>
            <person name="Sheng Y."/>
            <person name="Liu T."/>
            <person name="Pan Y.S."/>
            <person name="Xia L.Y."/>
            <person name="Li J."/>
            <person name="Zhao F."/>
            <person name="Cao W.C."/>
        </authorList>
    </citation>
    <scope>NUCLEOTIDE SEQUENCE [LARGE SCALE GENOMIC DNA]</scope>
    <source>
        <strain evidence="1">Iper-2018</strain>
    </source>
</reference>
<protein>
    <submittedName>
        <fullName evidence="1">Uncharacterized protein</fullName>
    </submittedName>
</protein>
<gene>
    <name evidence="1" type="ORF">HPB47_025221</name>
</gene>
<proteinExistence type="predicted"/>
<accession>A0AC60Q234</accession>
<evidence type="ECO:0000313" key="2">
    <source>
        <dbReference type="Proteomes" id="UP000805193"/>
    </source>
</evidence>
<name>A0AC60Q234_IXOPE</name>
<sequence length="899" mass="99675">MSVDYAHEYGGGMDTGAYDGVALAPSSGSNLTGSRDERSRDRDRDRRSERSRGRERDYRASDRDRDRGDRMERGVDRSMDRGPDRGPDHRGGDRGSDRGRDRDRDRDRDFLDASPNSRDIAARDVDYREFNEPPDRYRRREAHHSGEDDRDRSRRRERDWDRDRDRDRDWDRGDRDRSRDHSWERNMRDRGGERREEIPNNTIMVRGMPIETTEPELRNEVTRYGLEPKDIRLMKRKDTGASRGFAFVEFRYLSEAVRWKELTKGVVQMGDVRCSLHYSIPKDGGPVGLDRASLLARTDWNCGKCGVNNFRRRDNCFKCSAAREDAEIPNSGDGFDEISSVPTNTLLLRNLDVLTTEERVLAVLGQTTNVPIKSLKVARDPATGTSRGFCYVELHTVAEAAQLDDLLLNLGGQFYVDGRQVLVAYARKPRVSLSGNTASVASVALAAAQWTNQPSSAAVVQQGAVAAAAPVTYGPHPPDAAAAAQMAQEPVMRETPVHTPKASATVSSLGTVLVDGVNYPRYPVPDVSTYRYDDKSGYYYDASTGLYYDANSHYYYNAEAQQYMYWNNDKQTYLPAPTSSSTAEQVAQAAANTGGDGTDAEKGKGGKKEGKEDKVKIAKKIAKDMERWAKTLNQKKENAKQGLVASQPTGDERQSAAADAGFAVLEKHHTAPERIAFGGSLLQREAALDTTGISAMGPRESVLVPEYGAGSDSDSEAESGGVDESRLVDWAKLACLLCKRQFPSREVLTKHTQLSDLHKQNLEALRLSRSTGGPDSQGSYRDRARERRIKYGQPEPPQTGTVHKEKVARPVPAQQNYEEPTKAGIGEDNIGNKMLKAMGWSEGQGLGKSNTGTTNIVEVQRRVSSAGLGVRGATYGATAANTYKESVKKAMAARYHELS</sequence>